<dbReference type="Proteomes" id="UP000281553">
    <property type="component" value="Unassembled WGS sequence"/>
</dbReference>
<reference evidence="1 2" key="1">
    <citation type="submission" date="2018-11" db="EMBL/GenBank/DDBJ databases">
        <authorList>
            <consortium name="Pathogen Informatics"/>
        </authorList>
    </citation>
    <scope>NUCLEOTIDE SEQUENCE [LARGE SCALE GENOMIC DNA]</scope>
</reference>
<evidence type="ECO:0000313" key="1">
    <source>
        <dbReference type="EMBL" id="VDK72889.1"/>
    </source>
</evidence>
<sequence>MTRVLIDDRYRRLQKFKAKIEEDRRECFKIFRAFIAENLGKKISALTLLERGATFNAADASSAEFIAAFASALQPTKASEDKKDNPAQNIIAAYATQKA</sequence>
<proteinExistence type="predicted"/>
<keyword evidence="2" id="KW-1185">Reference proteome</keyword>
<gene>
    <name evidence="1" type="ORF">DILT_LOCUS2449</name>
</gene>
<accession>A0A3P6SNU5</accession>
<dbReference type="EMBL" id="UYRU01042118">
    <property type="protein sequence ID" value="VDK72889.1"/>
    <property type="molecule type" value="Genomic_DNA"/>
</dbReference>
<protein>
    <submittedName>
        <fullName evidence="1">Uncharacterized protein</fullName>
    </submittedName>
</protein>
<organism evidence="1 2">
    <name type="scientific">Dibothriocephalus latus</name>
    <name type="common">Fish tapeworm</name>
    <name type="synonym">Diphyllobothrium latum</name>
    <dbReference type="NCBI Taxonomy" id="60516"/>
    <lineage>
        <taxon>Eukaryota</taxon>
        <taxon>Metazoa</taxon>
        <taxon>Spiralia</taxon>
        <taxon>Lophotrochozoa</taxon>
        <taxon>Platyhelminthes</taxon>
        <taxon>Cestoda</taxon>
        <taxon>Eucestoda</taxon>
        <taxon>Diphyllobothriidea</taxon>
        <taxon>Diphyllobothriidae</taxon>
        <taxon>Dibothriocephalus</taxon>
    </lineage>
</organism>
<dbReference type="AlphaFoldDB" id="A0A3P6SNU5"/>
<evidence type="ECO:0000313" key="2">
    <source>
        <dbReference type="Proteomes" id="UP000281553"/>
    </source>
</evidence>
<name>A0A3P6SNU5_DIBLA</name>